<evidence type="ECO:0000259" key="8">
    <source>
        <dbReference type="Pfam" id="PF01435"/>
    </source>
</evidence>
<dbReference type="InterPro" id="IPR001915">
    <property type="entry name" value="Peptidase_M48"/>
</dbReference>
<keyword evidence="1 6" id="KW-0645">Protease</keyword>
<sequence>MRIEFAATYFDGKSSRAHPIRAFWNGVHLQLESEHLHLLIPEGGWELQPPLGNTRRIFHLQDGGRVETADLQAIESVEMALGLNAGMRWVHAIEHNWKWVLLGFVVLGVFLLGFFRFGLPVVAQKAAEVTSISVLVTVSDNALKLLDRQYLQPSAIPESRQQKIRSEFQKVVQDIGENYPYELHFYQSSELGANAFALPSGNIVITDDLIKLARNDREILGVLAHEVGHVIHRHGLKSIYQSLGVFFMISVALGDVVSPTSLAASVPALLIQNGYSRGFEAEADQTAGKYMLARGWGTKPLQDMLQRLIEDHEGSESTTLLSTHPGVQERLKMLQQMKP</sequence>
<comment type="caution">
    <text evidence="10">The sequence shown here is derived from an EMBL/GenBank/DDBJ whole genome shotgun (WGS) entry which is preliminary data.</text>
</comment>
<keyword evidence="11" id="KW-1185">Reference proteome</keyword>
<comment type="similarity">
    <text evidence="6">Belongs to the peptidase M48 family.</text>
</comment>
<dbReference type="PANTHER" id="PTHR22726">
    <property type="entry name" value="METALLOENDOPEPTIDASE OMA1"/>
    <property type="match status" value="1"/>
</dbReference>
<keyword evidence="7" id="KW-0812">Transmembrane</keyword>
<evidence type="ECO:0000256" key="5">
    <source>
        <dbReference type="ARBA" id="ARBA00023049"/>
    </source>
</evidence>
<protein>
    <recommendedName>
        <fullName evidence="12">Peptidase M48 domain-containing protein</fullName>
    </recommendedName>
</protein>
<dbReference type="CDD" id="cd07332">
    <property type="entry name" value="M48C_Oma1_like"/>
    <property type="match status" value="1"/>
</dbReference>
<proteinExistence type="inferred from homology"/>
<evidence type="ECO:0000313" key="11">
    <source>
        <dbReference type="Proteomes" id="UP000632222"/>
    </source>
</evidence>
<keyword evidence="2" id="KW-0479">Metal-binding</keyword>
<dbReference type="Pfam" id="PF01435">
    <property type="entry name" value="Peptidase_M48"/>
    <property type="match status" value="1"/>
</dbReference>
<feature type="domain" description="DUF7092" evidence="9">
    <location>
        <begin position="5"/>
        <end position="77"/>
    </location>
</feature>
<comment type="cofactor">
    <cofactor evidence="6">
        <name>Zn(2+)</name>
        <dbReference type="ChEBI" id="CHEBI:29105"/>
    </cofactor>
    <text evidence="6">Binds 1 zinc ion per subunit.</text>
</comment>
<dbReference type="Pfam" id="PF23368">
    <property type="entry name" value="DUF7092"/>
    <property type="match status" value="1"/>
</dbReference>
<keyword evidence="4 6" id="KW-0862">Zinc</keyword>
<evidence type="ECO:0008006" key="12">
    <source>
        <dbReference type="Google" id="ProtNLM"/>
    </source>
</evidence>
<evidence type="ECO:0000259" key="9">
    <source>
        <dbReference type="Pfam" id="PF23368"/>
    </source>
</evidence>
<keyword evidence="3 6" id="KW-0378">Hydrolase</keyword>
<keyword evidence="7" id="KW-1133">Transmembrane helix</keyword>
<feature type="domain" description="Peptidase M48" evidence="8">
    <location>
        <begin position="159"/>
        <end position="337"/>
    </location>
</feature>
<dbReference type="Gene3D" id="3.30.2010.10">
    <property type="entry name" value="Metalloproteases ('zincins'), catalytic domain"/>
    <property type="match status" value="1"/>
</dbReference>
<dbReference type="InterPro" id="IPR051156">
    <property type="entry name" value="Mito/Outer_Membr_Metalloprot"/>
</dbReference>
<evidence type="ECO:0000256" key="4">
    <source>
        <dbReference type="ARBA" id="ARBA00022833"/>
    </source>
</evidence>
<keyword evidence="7" id="KW-0472">Membrane</keyword>
<organism evidence="10 11">
    <name type="scientific">Deinococcus roseus</name>
    <dbReference type="NCBI Taxonomy" id="392414"/>
    <lineage>
        <taxon>Bacteria</taxon>
        <taxon>Thermotogati</taxon>
        <taxon>Deinococcota</taxon>
        <taxon>Deinococci</taxon>
        <taxon>Deinococcales</taxon>
        <taxon>Deinococcaceae</taxon>
        <taxon>Deinococcus</taxon>
    </lineage>
</organism>
<dbReference type="PANTHER" id="PTHR22726:SF1">
    <property type="entry name" value="METALLOENDOPEPTIDASE OMA1, MITOCHONDRIAL"/>
    <property type="match status" value="1"/>
</dbReference>
<evidence type="ECO:0000256" key="6">
    <source>
        <dbReference type="RuleBase" id="RU003983"/>
    </source>
</evidence>
<dbReference type="InterPro" id="IPR055518">
    <property type="entry name" value="DUF7092"/>
</dbReference>
<dbReference type="RefSeq" id="WP_189003284.1">
    <property type="nucleotide sequence ID" value="NZ_BMOD01000010.1"/>
</dbReference>
<evidence type="ECO:0000256" key="7">
    <source>
        <dbReference type="SAM" id="Phobius"/>
    </source>
</evidence>
<keyword evidence="5 6" id="KW-0482">Metalloprotease</keyword>
<accession>A0ABQ2D345</accession>
<evidence type="ECO:0000256" key="1">
    <source>
        <dbReference type="ARBA" id="ARBA00022670"/>
    </source>
</evidence>
<gene>
    <name evidence="10" type="ORF">GCM10008938_27570</name>
</gene>
<dbReference type="Proteomes" id="UP000632222">
    <property type="component" value="Unassembled WGS sequence"/>
</dbReference>
<feature type="transmembrane region" description="Helical" evidence="7">
    <location>
        <begin position="97"/>
        <end position="119"/>
    </location>
</feature>
<evidence type="ECO:0000256" key="2">
    <source>
        <dbReference type="ARBA" id="ARBA00022723"/>
    </source>
</evidence>
<evidence type="ECO:0000256" key="3">
    <source>
        <dbReference type="ARBA" id="ARBA00022801"/>
    </source>
</evidence>
<dbReference type="EMBL" id="BMOD01000010">
    <property type="protein sequence ID" value="GGJ40043.1"/>
    <property type="molecule type" value="Genomic_DNA"/>
</dbReference>
<reference evidence="11" key="1">
    <citation type="journal article" date="2019" name="Int. J. Syst. Evol. Microbiol.">
        <title>The Global Catalogue of Microorganisms (GCM) 10K type strain sequencing project: providing services to taxonomists for standard genome sequencing and annotation.</title>
        <authorList>
            <consortium name="The Broad Institute Genomics Platform"/>
            <consortium name="The Broad Institute Genome Sequencing Center for Infectious Disease"/>
            <person name="Wu L."/>
            <person name="Ma J."/>
        </authorList>
    </citation>
    <scope>NUCLEOTIDE SEQUENCE [LARGE SCALE GENOMIC DNA]</scope>
    <source>
        <strain evidence="11">JCM 14370</strain>
    </source>
</reference>
<evidence type="ECO:0000313" key="10">
    <source>
        <dbReference type="EMBL" id="GGJ40043.1"/>
    </source>
</evidence>
<name>A0ABQ2D345_9DEIO</name>